<dbReference type="InterPro" id="IPR022568">
    <property type="entry name" value="DUF2824"/>
</dbReference>
<proteinExistence type="predicted"/>
<dbReference type="EMBL" id="AAHWTY010000064">
    <property type="protein sequence ID" value="ECB1914421.1"/>
    <property type="molecule type" value="Genomic_DNA"/>
</dbReference>
<sequence length="159" mass="18039">MQIKLIDNPVKLAEFLNNPANTGNIVDSGDKYYIKPDAVYLGIYEGLMLVGVHEVRNFWYTVVECHAIYTPGFRGEYALQGHRLFCKWLLENSPFTNSITTVPDSTKYGRALIRLLGSTRIGHMDDAYLKDGKPAGVTLYQLTRSQYEELLNVNSSNRE</sequence>
<accession>A0A5X8XWS6</accession>
<gene>
    <name evidence="1" type="ORF">EVG73_18870</name>
</gene>
<reference evidence="1" key="1">
    <citation type="submission" date="2019-01" db="EMBL/GenBank/DDBJ databases">
        <authorList>
            <person name="Ashton P.M."/>
            <person name="Dallman T."/>
            <person name="Nair S."/>
            <person name="De Pinna E."/>
            <person name="Peters T."/>
            <person name="Grant K."/>
        </authorList>
    </citation>
    <scope>NUCLEOTIDE SEQUENCE</scope>
    <source>
        <strain evidence="1">500372</strain>
    </source>
</reference>
<name>A0A5X8XWS6_SALNE</name>
<dbReference type="AlphaFoldDB" id="A0A5X8XWS6"/>
<dbReference type="Pfam" id="PF11039">
    <property type="entry name" value="DUF2824"/>
    <property type="match status" value="1"/>
</dbReference>
<comment type="caution">
    <text evidence="1">The sequence shown here is derived from an EMBL/GenBank/DDBJ whole genome shotgun (WGS) entry which is preliminary data.</text>
</comment>
<protein>
    <submittedName>
        <fullName evidence="1">DUF2824 family protein</fullName>
    </submittedName>
</protein>
<organism evidence="1">
    <name type="scientific">Salmonella newport</name>
    <dbReference type="NCBI Taxonomy" id="108619"/>
    <lineage>
        <taxon>Bacteria</taxon>
        <taxon>Pseudomonadati</taxon>
        <taxon>Pseudomonadota</taxon>
        <taxon>Gammaproteobacteria</taxon>
        <taxon>Enterobacterales</taxon>
        <taxon>Enterobacteriaceae</taxon>
        <taxon>Salmonella</taxon>
    </lineage>
</organism>
<evidence type="ECO:0000313" key="1">
    <source>
        <dbReference type="EMBL" id="ECB1914421.1"/>
    </source>
</evidence>